<evidence type="ECO:0000256" key="2">
    <source>
        <dbReference type="ARBA" id="ARBA00022840"/>
    </source>
</evidence>
<dbReference type="Ensembl" id="ENSPLOT00000029373.1">
    <property type="protein sequence ID" value="ENSPLOP00000026605.1"/>
    <property type="gene ID" value="ENSPLOG00000019508.1"/>
</dbReference>
<organism evidence="6 7">
    <name type="scientific">Panthera leo</name>
    <name type="common">Lion</name>
    <dbReference type="NCBI Taxonomy" id="9689"/>
    <lineage>
        <taxon>Eukaryota</taxon>
        <taxon>Metazoa</taxon>
        <taxon>Chordata</taxon>
        <taxon>Craniata</taxon>
        <taxon>Vertebrata</taxon>
        <taxon>Euteleostomi</taxon>
        <taxon>Mammalia</taxon>
        <taxon>Eutheria</taxon>
        <taxon>Laurasiatheria</taxon>
        <taxon>Carnivora</taxon>
        <taxon>Feliformia</taxon>
        <taxon>Felidae</taxon>
        <taxon>Pantherinae</taxon>
        <taxon>Panthera</taxon>
    </lineage>
</organism>
<sequence>MAGASVKVAVRVRPFNARETSQDAKCVVSMQGNTTSIINPKQGKDAPKSFTFDYSYWSHTSVRLSGWGKSSAKREGGFGPGEGVLLGNRASTTWVGTGLGEPGSRVGTGRTRRL</sequence>
<evidence type="ECO:0000256" key="4">
    <source>
        <dbReference type="SAM" id="MobiDB-lite"/>
    </source>
</evidence>
<feature type="region of interest" description="Disordered" evidence="4">
    <location>
        <begin position="95"/>
        <end position="114"/>
    </location>
</feature>
<dbReference type="InterPro" id="IPR001752">
    <property type="entry name" value="Kinesin_motor_dom"/>
</dbReference>
<dbReference type="PANTHER" id="PTHR47117:SF10">
    <property type="entry name" value="KINESIN-LIKE PROTEIN KIF1B"/>
    <property type="match status" value="1"/>
</dbReference>
<evidence type="ECO:0000256" key="1">
    <source>
        <dbReference type="ARBA" id="ARBA00022741"/>
    </source>
</evidence>
<keyword evidence="1" id="KW-0547">Nucleotide-binding</keyword>
<dbReference type="GO" id="GO:0007018">
    <property type="term" value="P:microtubule-based movement"/>
    <property type="evidence" value="ECO:0007669"/>
    <property type="project" value="InterPro"/>
</dbReference>
<dbReference type="InterPro" id="IPR036961">
    <property type="entry name" value="Kinesin_motor_dom_sf"/>
</dbReference>
<dbReference type="GO" id="GO:0005524">
    <property type="term" value="F:ATP binding"/>
    <property type="evidence" value="ECO:0007669"/>
    <property type="project" value="UniProtKB-KW"/>
</dbReference>
<evidence type="ECO:0000256" key="3">
    <source>
        <dbReference type="PROSITE-ProRule" id="PRU00283"/>
    </source>
</evidence>
<dbReference type="GO" id="GO:0008017">
    <property type="term" value="F:microtubule binding"/>
    <property type="evidence" value="ECO:0007669"/>
    <property type="project" value="InterPro"/>
</dbReference>
<dbReference type="GeneTree" id="ENSGT00940000159295"/>
<feature type="domain" description="Kinesin motor" evidence="5">
    <location>
        <begin position="5"/>
        <end position="114"/>
    </location>
</feature>
<proteinExistence type="inferred from homology"/>
<keyword evidence="7" id="KW-1185">Reference proteome</keyword>
<evidence type="ECO:0000313" key="7">
    <source>
        <dbReference type="Proteomes" id="UP000694399"/>
    </source>
</evidence>
<name>A0A8C8Y3K8_PANLE</name>
<reference evidence="6" key="1">
    <citation type="submission" date="2025-08" db="UniProtKB">
        <authorList>
            <consortium name="Ensembl"/>
        </authorList>
    </citation>
    <scope>IDENTIFICATION</scope>
</reference>
<comment type="similarity">
    <text evidence="3">Belongs to the TRAFAC class myosin-kinesin ATPase superfamily. Kinesin family.</text>
</comment>
<dbReference type="SUPFAM" id="SSF52540">
    <property type="entry name" value="P-loop containing nucleoside triphosphate hydrolases"/>
    <property type="match status" value="1"/>
</dbReference>
<accession>A0A8C8Y3K8</accession>
<dbReference type="InterPro" id="IPR027417">
    <property type="entry name" value="P-loop_NTPase"/>
</dbReference>
<dbReference type="AlphaFoldDB" id="A0A8C8Y3K8"/>
<evidence type="ECO:0000259" key="5">
    <source>
        <dbReference type="PROSITE" id="PS50067"/>
    </source>
</evidence>
<dbReference type="Proteomes" id="UP000694399">
    <property type="component" value="Unassembled WGS sequence"/>
</dbReference>
<reference evidence="6" key="2">
    <citation type="submission" date="2025-09" db="UniProtKB">
        <authorList>
            <consortium name="Ensembl"/>
        </authorList>
    </citation>
    <scope>IDENTIFICATION</scope>
</reference>
<keyword evidence="2" id="KW-0067">ATP-binding</keyword>
<protein>
    <recommendedName>
        <fullName evidence="5">Kinesin motor domain-containing protein</fullName>
    </recommendedName>
</protein>
<comment type="caution">
    <text evidence="3">Lacks conserved residue(s) required for the propagation of feature annotation.</text>
</comment>
<dbReference type="GO" id="GO:0003777">
    <property type="term" value="F:microtubule motor activity"/>
    <property type="evidence" value="ECO:0007669"/>
    <property type="project" value="InterPro"/>
</dbReference>
<dbReference type="Gene3D" id="3.40.850.10">
    <property type="entry name" value="Kinesin motor domain"/>
    <property type="match status" value="1"/>
</dbReference>
<dbReference type="PROSITE" id="PS50067">
    <property type="entry name" value="KINESIN_MOTOR_2"/>
    <property type="match status" value="1"/>
</dbReference>
<dbReference type="PANTHER" id="PTHR47117">
    <property type="entry name" value="STAR-RELATED LIPID TRANSFER PROTEIN 9"/>
    <property type="match status" value="1"/>
</dbReference>
<evidence type="ECO:0000313" key="6">
    <source>
        <dbReference type="Ensembl" id="ENSPLOP00000026605.1"/>
    </source>
</evidence>